<dbReference type="Pfam" id="PF02037">
    <property type="entry name" value="SAP"/>
    <property type="match status" value="1"/>
</dbReference>
<feature type="compositionally biased region" description="Polar residues" evidence="6">
    <location>
        <begin position="139"/>
        <end position="157"/>
    </location>
</feature>
<dbReference type="AlphaFoldDB" id="A0AAE1PYH1"/>
<dbReference type="InterPro" id="IPR025223">
    <property type="entry name" value="S1-like_RNA-bd_dom"/>
</dbReference>
<dbReference type="Pfam" id="PF19256">
    <property type="entry name" value="LAIKA"/>
    <property type="match status" value="1"/>
</dbReference>
<feature type="region of interest" description="Disordered" evidence="6">
    <location>
        <begin position="1"/>
        <end position="33"/>
    </location>
</feature>
<dbReference type="GO" id="GO:0005634">
    <property type="term" value="C:nucleus"/>
    <property type="evidence" value="ECO:0007669"/>
    <property type="project" value="TreeGrafter"/>
</dbReference>
<dbReference type="InterPro" id="IPR036361">
    <property type="entry name" value="SAP_dom_sf"/>
</dbReference>
<dbReference type="InterPro" id="IPR025954">
    <property type="entry name" value="DBC1/CARP1_inactive_NUDIX"/>
</dbReference>
<feature type="region of interest" description="Disordered" evidence="6">
    <location>
        <begin position="739"/>
        <end position="771"/>
    </location>
</feature>
<evidence type="ECO:0000313" key="8">
    <source>
        <dbReference type="EMBL" id="KAK4316824.1"/>
    </source>
</evidence>
<keyword evidence="9" id="KW-1185">Reference proteome</keyword>
<feature type="region of interest" description="Disordered" evidence="6">
    <location>
        <begin position="139"/>
        <end position="204"/>
    </location>
</feature>
<evidence type="ECO:0000256" key="3">
    <source>
        <dbReference type="ARBA" id="ARBA00022553"/>
    </source>
</evidence>
<dbReference type="InterPro" id="IPR025224">
    <property type="entry name" value="CCAR1/CCAR2"/>
</dbReference>
<dbReference type="GO" id="GO:0006355">
    <property type="term" value="P:regulation of DNA-templated transcription"/>
    <property type="evidence" value="ECO:0007669"/>
    <property type="project" value="InterPro"/>
</dbReference>
<dbReference type="SUPFAM" id="SSF68906">
    <property type="entry name" value="SAP domain"/>
    <property type="match status" value="1"/>
</dbReference>
<name>A0AAE1PYH1_9EUCA</name>
<evidence type="ECO:0000259" key="7">
    <source>
        <dbReference type="PROSITE" id="PS50800"/>
    </source>
</evidence>
<organism evidence="8 9">
    <name type="scientific">Petrolisthes manimaculis</name>
    <dbReference type="NCBI Taxonomy" id="1843537"/>
    <lineage>
        <taxon>Eukaryota</taxon>
        <taxon>Metazoa</taxon>
        <taxon>Ecdysozoa</taxon>
        <taxon>Arthropoda</taxon>
        <taxon>Crustacea</taxon>
        <taxon>Multicrustacea</taxon>
        <taxon>Malacostraca</taxon>
        <taxon>Eumalacostraca</taxon>
        <taxon>Eucarida</taxon>
        <taxon>Decapoda</taxon>
        <taxon>Pleocyemata</taxon>
        <taxon>Anomura</taxon>
        <taxon>Galatheoidea</taxon>
        <taxon>Porcellanidae</taxon>
        <taxon>Petrolisthes</taxon>
    </lineage>
</organism>
<dbReference type="EMBL" id="JAWZYT010000984">
    <property type="protein sequence ID" value="KAK4316824.1"/>
    <property type="molecule type" value="Genomic_DNA"/>
</dbReference>
<comment type="subcellular location">
    <subcellularLocation>
        <location evidence="1">Cytoplasm</location>
    </subcellularLocation>
</comment>
<feature type="compositionally biased region" description="Pro residues" evidence="6">
    <location>
        <begin position="164"/>
        <end position="176"/>
    </location>
</feature>
<feature type="compositionally biased region" description="Acidic residues" evidence="6">
    <location>
        <begin position="926"/>
        <end position="950"/>
    </location>
</feature>
<dbReference type="Proteomes" id="UP001292094">
    <property type="component" value="Unassembled WGS sequence"/>
</dbReference>
<dbReference type="Pfam" id="PF14444">
    <property type="entry name" value="S1-like"/>
    <property type="match status" value="1"/>
</dbReference>
<gene>
    <name evidence="8" type="ORF">Pmani_012077</name>
</gene>
<reference evidence="8" key="1">
    <citation type="submission" date="2023-11" db="EMBL/GenBank/DDBJ databases">
        <title>Genome assemblies of two species of porcelain crab, Petrolisthes cinctipes and Petrolisthes manimaculis (Anomura: Porcellanidae).</title>
        <authorList>
            <person name="Angst P."/>
        </authorList>
    </citation>
    <scope>NUCLEOTIDE SEQUENCE</scope>
    <source>
        <strain evidence="8">PB745_02</strain>
        <tissue evidence="8">Gill</tissue>
    </source>
</reference>
<evidence type="ECO:0000313" key="9">
    <source>
        <dbReference type="Proteomes" id="UP001292094"/>
    </source>
</evidence>
<dbReference type="GO" id="GO:0005737">
    <property type="term" value="C:cytoplasm"/>
    <property type="evidence" value="ECO:0007669"/>
    <property type="project" value="UniProtKB-SubCell"/>
</dbReference>
<evidence type="ECO:0000256" key="2">
    <source>
        <dbReference type="ARBA" id="ARBA00022490"/>
    </source>
</evidence>
<feature type="region of interest" description="Disordered" evidence="6">
    <location>
        <begin position="857"/>
        <end position="987"/>
    </location>
</feature>
<dbReference type="PANTHER" id="PTHR14304:SF11">
    <property type="entry name" value="SAP DOMAIN-CONTAINING PROTEIN"/>
    <property type="match status" value="1"/>
</dbReference>
<dbReference type="PROSITE" id="PS50800">
    <property type="entry name" value="SAP"/>
    <property type="match status" value="1"/>
</dbReference>
<feature type="compositionally biased region" description="Basic and acidic residues" evidence="6">
    <location>
        <begin position="350"/>
        <end position="377"/>
    </location>
</feature>
<evidence type="ECO:0000256" key="6">
    <source>
        <dbReference type="SAM" id="MobiDB-lite"/>
    </source>
</evidence>
<feature type="region of interest" description="Disordered" evidence="6">
    <location>
        <begin position="47"/>
        <end position="90"/>
    </location>
</feature>
<dbReference type="SMART" id="SM00513">
    <property type="entry name" value="SAP"/>
    <property type="match status" value="1"/>
</dbReference>
<dbReference type="InterPro" id="IPR045353">
    <property type="entry name" value="LAIKA"/>
</dbReference>
<feature type="compositionally biased region" description="Acidic residues" evidence="6">
    <location>
        <begin position="654"/>
        <end position="663"/>
    </location>
</feature>
<keyword evidence="2" id="KW-0963">Cytoplasm</keyword>
<dbReference type="InterPro" id="IPR003034">
    <property type="entry name" value="SAP_dom"/>
</dbReference>
<feature type="region of interest" description="Disordered" evidence="6">
    <location>
        <begin position="291"/>
        <end position="398"/>
    </location>
</feature>
<feature type="compositionally biased region" description="Basic and acidic residues" evidence="6">
    <location>
        <begin position="857"/>
        <end position="925"/>
    </location>
</feature>
<feature type="region of interest" description="Disordered" evidence="6">
    <location>
        <begin position="642"/>
        <end position="681"/>
    </location>
</feature>
<evidence type="ECO:0000256" key="4">
    <source>
        <dbReference type="ARBA" id="ARBA00023054"/>
    </source>
</evidence>
<dbReference type="SMART" id="SM01122">
    <property type="entry name" value="DBC1"/>
    <property type="match status" value="1"/>
</dbReference>
<feature type="compositionally biased region" description="Polar residues" evidence="6">
    <location>
        <begin position="61"/>
        <end position="84"/>
    </location>
</feature>
<accession>A0AAE1PYH1</accession>
<feature type="compositionally biased region" description="Basic and acidic residues" evidence="6">
    <location>
        <begin position="951"/>
        <end position="983"/>
    </location>
</feature>
<feature type="domain" description="SAP" evidence="7">
    <location>
        <begin position="679"/>
        <end position="713"/>
    </location>
</feature>
<feature type="coiled-coil region" evidence="5">
    <location>
        <begin position="1127"/>
        <end position="1203"/>
    </location>
</feature>
<dbReference type="Pfam" id="PF14443">
    <property type="entry name" value="DBC1"/>
    <property type="match status" value="1"/>
</dbReference>
<proteinExistence type="predicted"/>
<evidence type="ECO:0000256" key="1">
    <source>
        <dbReference type="ARBA" id="ARBA00004496"/>
    </source>
</evidence>
<comment type="caution">
    <text evidence="8">The sequence shown here is derived from an EMBL/GenBank/DDBJ whole genome shotgun (WGS) entry which is preliminary data.</text>
</comment>
<sequence>MAGEMRRNATRGMSGRWEETELPPPSTSSDWQLSLKAQDVTTLLLSEMSQFGGKAPPPWQQRPQSTQLQPSLLGQHPSAPNQQLVLGGAPQQPQYAPVQQSMIQPPGLGGLQTLAQPAMAQQTIAQPTTGASLMGQPPMTQALQPPSLVNPTQMTTSQMQPQIQPQPQPQPQPQQQPPQVTAVSYPTPRALAPPGAFNPTATPSNLASLATNLQSSMPNNNAGQQPQKQRVFTGTITKLCADFGFVDEDVFFQTSCVKGQVPKVGDRVLVEATFNPNMPFKWNANRVQVIPGPTSAPTPAGRPNIPVRDLNSRGGTYNAVPPPSFSSDNQSGGFGGRGVLGPRARSPRRERREDRGPRISRDQDRDRQDKEKEDKREGRKRSRSRGRSRSPPRRRMRVVPRYNVQVPMILLHMKEANVLELKKRYSNLYVPSDVFLARPLWSDTFPAHRPFQFPRPVSFHIMNKEVEPVVENDAVYDPPDANHSFAAKVMLMSVPALDDIFRRSCALSEDPSDVRECFVHPTRLINFMVGLKGKNETMAIGGYWSPSLDGANPERDPSVLIRTAIRTCRALTGIDLAGCTTWYRFAEIYYRRGESTHKGRSSPARVETTVLFLPDVWNVCPAKLEWDGLHLNYKRQLDKKLSSAAGCPQQPSDQEGEEEEDKEENPKKKDPSHYATLDPKSMKVVELRAELDARMLNSKGLKSQLIARLTKTLKNEQEKEEMEKAVKAENAEVDELKKKEEEEKKKEEERKKKEEEEKKKEEEERKKAEERERNLLEKRYTLPDQPMIVVHPSRTAKSGKFDCTTMSLSVLLDYRQEDNKEHSFEVSLFAELFNEMLMRDFAFRIYRALCECPEKPAKEEKKEKDEKKDKEKDKKEKDKKEDKEEKEKKDEKDEDKEEKMEVDKPTEKKDKKPDKEELKEDKEEKKEEEEEEEEMEEDDEEEDVDDEDSKDEAIGSKSGDIKDRKDNKDGKKKDEKKDRERREKKEKKKMLTVDPYLLLSFVYFDQTHTGYIIDRDLEDIINMLGLNLSRAQQKKLMAKVMSRDVLHYRKLTDVPVEDKDKPRDPPPALDMELMAKGNNTMMPLFIDPVASTIGDSRTASKRSSHNKDDYLISNTGVVKYGGSLVDIGKLMQQLEKSDNARNNTEEKLKELQKELLNNKDESKKISDKSTRLTKELKSSNVNIKTLEEELQKAMEDNNVYQRALNQIKVVIRPLVAGLDLEDDDLGLRDIRDTNSKSETLENGSLE</sequence>
<protein>
    <recommendedName>
        <fullName evidence="7">SAP domain-containing protein</fullName>
    </recommendedName>
</protein>
<evidence type="ECO:0000256" key="5">
    <source>
        <dbReference type="SAM" id="Coils"/>
    </source>
</evidence>
<keyword evidence="4 5" id="KW-0175">Coiled coil</keyword>
<feature type="compositionally biased region" description="Basic residues" evidence="6">
    <location>
        <begin position="378"/>
        <end position="398"/>
    </location>
</feature>
<dbReference type="PANTHER" id="PTHR14304">
    <property type="entry name" value="CELL DIVISION CYCLE AND APOPTOSIS REGULATOR PROTEIN"/>
    <property type="match status" value="1"/>
</dbReference>
<keyword evidence="3" id="KW-0597">Phosphoprotein</keyword>